<keyword evidence="3" id="KW-1185">Reference proteome</keyword>
<reference evidence="3" key="1">
    <citation type="journal article" date="2019" name="Int. J. Syst. Evol. Microbiol.">
        <title>The Global Catalogue of Microorganisms (GCM) 10K type strain sequencing project: providing services to taxonomists for standard genome sequencing and annotation.</title>
        <authorList>
            <consortium name="The Broad Institute Genomics Platform"/>
            <consortium name="The Broad Institute Genome Sequencing Center for Infectious Disease"/>
            <person name="Wu L."/>
            <person name="Ma J."/>
        </authorList>
    </citation>
    <scope>NUCLEOTIDE SEQUENCE [LARGE SCALE GENOMIC DNA]</scope>
    <source>
        <strain evidence="3">IBRC-M 10908</strain>
    </source>
</reference>
<keyword evidence="1" id="KW-0472">Membrane</keyword>
<sequence>MGTCGKCGRTKDSGGCGYCLGREIGAAIQRDRYERERREWSAGNQTRGSGCALVVLAAAALPLAISAALVLAVTTIR</sequence>
<keyword evidence="1" id="KW-0812">Transmembrane</keyword>
<protein>
    <submittedName>
        <fullName evidence="2">Uncharacterized protein</fullName>
    </submittedName>
</protein>
<comment type="caution">
    <text evidence="2">The sequence shown here is derived from an EMBL/GenBank/DDBJ whole genome shotgun (WGS) entry which is preliminary data.</text>
</comment>
<evidence type="ECO:0000313" key="3">
    <source>
        <dbReference type="Proteomes" id="UP001595823"/>
    </source>
</evidence>
<proteinExistence type="predicted"/>
<accession>A0ABV8U3Q4</accession>
<gene>
    <name evidence="2" type="ORF">ACFPET_21330</name>
</gene>
<dbReference type="RefSeq" id="WP_380625028.1">
    <property type="nucleotide sequence ID" value="NZ_JBHSDK010000058.1"/>
</dbReference>
<dbReference type="Proteomes" id="UP001595823">
    <property type="component" value="Unassembled WGS sequence"/>
</dbReference>
<keyword evidence="1" id="KW-1133">Transmembrane helix</keyword>
<feature type="transmembrane region" description="Helical" evidence="1">
    <location>
        <begin position="52"/>
        <end position="73"/>
    </location>
</feature>
<organism evidence="2 3">
    <name type="scientific">Salininema proteolyticum</name>
    <dbReference type="NCBI Taxonomy" id="1607685"/>
    <lineage>
        <taxon>Bacteria</taxon>
        <taxon>Bacillati</taxon>
        <taxon>Actinomycetota</taxon>
        <taxon>Actinomycetes</taxon>
        <taxon>Glycomycetales</taxon>
        <taxon>Glycomycetaceae</taxon>
        <taxon>Salininema</taxon>
    </lineage>
</organism>
<evidence type="ECO:0000256" key="1">
    <source>
        <dbReference type="SAM" id="Phobius"/>
    </source>
</evidence>
<evidence type="ECO:0000313" key="2">
    <source>
        <dbReference type="EMBL" id="MFC4337741.1"/>
    </source>
</evidence>
<dbReference type="EMBL" id="JBHSDK010000058">
    <property type="protein sequence ID" value="MFC4337741.1"/>
    <property type="molecule type" value="Genomic_DNA"/>
</dbReference>
<name>A0ABV8U3Q4_9ACTN</name>